<sequence>MLGTLVPAKAAAPNRYSGSPPAPTRGFCCAFARRRICKRTSSGCWIGRHCEVVMDMLISGRELSSFRVLKDSGGCVFEEMTISKEDLF</sequence>
<evidence type="ECO:0000256" key="1">
    <source>
        <dbReference type="SAM" id="MobiDB-lite"/>
    </source>
</evidence>
<keyword evidence="4" id="KW-1185">Reference proteome</keyword>
<organism evidence="2 4">
    <name type="scientific">Araneus ventricosus</name>
    <name type="common">Orbweaver spider</name>
    <name type="synonym">Epeira ventricosa</name>
    <dbReference type="NCBI Taxonomy" id="182803"/>
    <lineage>
        <taxon>Eukaryota</taxon>
        <taxon>Metazoa</taxon>
        <taxon>Ecdysozoa</taxon>
        <taxon>Arthropoda</taxon>
        <taxon>Chelicerata</taxon>
        <taxon>Arachnida</taxon>
        <taxon>Araneae</taxon>
        <taxon>Araneomorphae</taxon>
        <taxon>Entelegynae</taxon>
        <taxon>Araneoidea</taxon>
        <taxon>Araneidae</taxon>
        <taxon>Araneus</taxon>
    </lineage>
</organism>
<dbReference type="EMBL" id="BGPR01075926">
    <property type="protein sequence ID" value="GBL58083.1"/>
    <property type="molecule type" value="Genomic_DNA"/>
</dbReference>
<proteinExistence type="predicted"/>
<evidence type="ECO:0000313" key="4">
    <source>
        <dbReference type="Proteomes" id="UP000499080"/>
    </source>
</evidence>
<dbReference type="EMBL" id="BGPR01075929">
    <property type="protein sequence ID" value="GBL58123.1"/>
    <property type="molecule type" value="Genomic_DNA"/>
</dbReference>
<reference evidence="2 4" key="1">
    <citation type="journal article" date="2019" name="Sci. Rep.">
        <title>Orb-weaving spider Araneus ventricosus genome elucidates the spidroin gene catalogue.</title>
        <authorList>
            <person name="Kono N."/>
            <person name="Nakamura H."/>
            <person name="Ohtoshi R."/>
            <person name="Moran D.A.P."/>
            <person name="Shinohara A."/>
            <person name="Yoshida Y."/>
            <person name="Fujiwara M."/>
            <person name="Mori M."/>
            <person name="Tomita M."/>
            <person name="Arakawa K."/>
        </authorList>
    </citation>
    <scope>NUCLEOTIDE SEQUENCE [LARGE SCALE GENOMIC DNA]</scope>
</reference>
<evidence type="ECO:0000313" key="2">
    <source>
        <dbReference type="EMBL" id="GBL58083.1"/>
    </source>
</evidence>
<protein>
    <submittedName>
        <fullName evidence="2">Uncharacterized protein</fullName>
    </submittedName>
</protein>
<dbReference type="Proteomes" id="UP000499080">
    <property type="component" value="Unassembled WGS sequence"/>
</dbReference>
<feature type="region of interest" description="Disordered" evidence="1">
    <location>
        <begin position="1"/>
        <end position="22"/>
    </location>
</feature>
<accession>A0A4Y1ZM89</accession>
<evidence type="ECO:0000313" key="3">
    <source>
        <dbReference type="EMBL" id="GBL58123.1"/>
    </source>
</evidence>
<name>A0A4Y1ZM89_ARAVE</name>
<comment type="caution">
    <text evidence="2">The sequence shown here is derived from an EMBL/GenBank/DDBJ whole genome shotgun (WGS) entry which is preliminary data.</text>
</comment>
<gene>
    <name evidence="3" type="ORF">AVEN_163888_1</name>
    <name evidence="2" type="ORF">AVEN_36958_1</name>
</gene>
<dbReference type="AlphaFoldDB" id="A0A4Y1ZM89"/>